<feature type="transmembrane region" description="Helical" evidence="2">
    <location>
        <begin position="55"/>
        <end position="74"/>
    </location>
</feature>
<dbReference type="Gene3D" id="1.20.120.1220">
    <property type="match status" value="1"/>
</dbReference>
<proteinExistence type="inferred from homology"/>
<dbReference type="AlphaFoldDB" id="A0A1E8PR91"/>
<accession>A0A1E8PR91</accession>
<evidence type="ECO:0000256" key="1">
    <source>
        <dbReference type="ARBA" id="ARBA00005801"/>
    </source>
</evidence>
<comment type="caution">
    <text evidence="4">The sequence shown here is derived from an EMBL/GenBank/DDBJ whole genome shotgun (WGS) entry which is preliminary data.</text>
</comment>
<evidence type="ECO:0000256" key="2">
    <source>
        <dbReference type="SAM" id="Phobius"/>
    </source>
</evidence>
<evidence type="ECO:0000313" key="4">
    <source>
        <dbReference type="EMBL" id="OFJ48796.1"/>
    </source>
</evidence>
<dbReference type="GO" id="GO:0004190">
    <property type="term" value="F:aspartic-type endopeptidase activity"/>
    <property type="evidence" value="ECO:0007669"/>
    <property type="project" value="InterPro"/>
</dbReference>
<dbReference type="PANTHER" id="PTHR30487">
    <property type="entry name" value="TYPE 4 PREPILIN-LIKE PROTEINS LEADER PEPTIDE-PROCESSING ENZYME"/>
    <property type="match status" value="1"/>
</dbReference>
<dbReference type="InterPro" id="IPR000045">
    <property type="entry name" value="Prepilin_IV_endopep_pep"/>
</dbReference>
<feature type="transmembrane region" description="Helical" evidence="2">
    <location>
        <begin position="28"/>
        <end position="48"/>
    </location>
</feature>
<dbReference type="InterPro" id="IPR050882">
    <property type="entry name" value="Prepilin_peptidase/N-MTase"/>
</dbReference>
<dbReference type="PANTHER" id="PTHR30487:SF0">
    <property type="entry name" value="PREPILIN LEADER PEPTIDASE_N-METHYLTRANSFERASE-RELATED"/>
    <property type="match status" value="1"/>
</dbReference>
<sequence>MPATALCDLLLLCFVTAAAVSDLIQRKIPNWLVLAGMLAALALHLWLWPHRVPQLVFGGMATGFFLFLPLYLLRAMAAGDVKLVAMVGAFAGPWPVLLICFATFVLGGLMAALMLTYQGKWRACLGNLRQLLWPMIARLAGIPLLPIALGSGASVGNLPYGLAIALGCLVVQGRHYF</sequence>
<feature type="transmembrane region" description="Helical" evidence="2">
    <location>
        <begin position="94"/>
        <end position="119"/>
    </location>
</feature>
<dbReference type="EMBL" id="MAQB02000001">
    <property type="protein sequence ID" value="OFJ48796.1"/>
    <property type="molecule type" value="Genomic_DNA"/>
</dbReference>
<evidence type="ECO:0000313" key="5">
    <source>
        <dbReference type="Proteomes" id="UP000092634"/>
    </source>
</evidence>
<reference evidence="4 5" key="1">
    <citation type="submission" date="2016-10" db="EMBL/GenBank/DDBJ databases">
        <title>Updated version of Genome Assembly of Janthinobacterium lividum ERGS5:01.</title>
        <authorList>
            <person name="Kumar R."/>
            <person name="Acharya V."/>
            <person name="Singh D."/>
        </authorList>
    </citation>
    <scope>NUCLEOTIDE SEQUENCE [LARGE SCALE GENOMIC DNA]</scope>
    <source>
        <strain evidence="4 5">ERGS5:01</strain>
    </source>
</reference>
<dbReference type="GO" id="GO:0005886">
    <property type="term" value="C:plasma membrane"/>
    <property type="evidence" value="ECO:0007669"/>
    <property type="project" value="TreeGrafter"/>
</dbReference>
<protein>
    <recommendedName>
        <fullName evidence="3">Prepilin type IV endopeptidase peptidase domain-containing protein</fullName>
    </recommendedName>
</protein>
<keyword evidence="2" id="KW-1133">Transmembrane helix</keyword>
<evidence type="ECO:0000259" key="3">
    <source>
        <dbReference type="Pfam" id="PF01478"/>
    </source>
</evidence>
<dbReference type="GO" id="GO:0006465">
    <property type="term" value="P:signal peptide processing"/>
    <property type="evidence" value="ECO:0007669"/>
    <property type="project" value="TreeGrafter"/>
</dbReference>
<gene>
    <name evidence="4" type="ORF">BA896_007595</name>
</gene>
<dbReference type="Proteomes" id="UP000092634">
    <property type="component" value="Unassembled WGS sequence"/>
</dbReference>
<organism evidence="4 5">
    <name type="scientific">Janthinobacterium lividum</name>
    <dbReference type="NCBI Taxonomy" id="29581"/>
    <lineage>
        <taxon>Bacteria</taxon>
        <taxon>Pseudomonadati</taxon>
        <taxon>Pseudomonadota</taxon>
        <taxon>Betaproteobacteria</taxon>
        <taxon>Burkholderiales</taxon>
        <taxon>Oxalobacteraceae</taxon>
        <taxon>Janthinobacterium</taxon>
    </lineage>
</organism>
<dbReference type="Pfam" id="PF01478">
    <property type="entry name" value="Peptidase_A24"/>
    <property type="match status" value="1"/>
</dbReference>
<feature type="domain" description="Prepilin type IV endopeptidase peptidase" evidence="3">
    <location>
        <begin position="9"/>
        <end position="111"/>
    </location>
</feature>
<name>A0A1E8PR91_9BURK</name>
<keyword evidence="2" id="KW-0472">Membrane</keyword>
<comment type="similarity">
    <text evidence="1">Belongs to the peptidase A24 family.</text>
</comment>
<keyword evidence="2" id="KW-0812">Transmembrane</keyword>